<sequence length="830" mass="89092">MGSFQSIVLSVVGRVRLTWLCPCNHGSILSVKQEPEDPEVDDDKNNEVFLEQCSFIKKEEMEDDVDDDCTAYGEMQNEEVLPDSFPVPVGRPMRIEEECEEDPSTSESFTVRATVTNNSSKVPDYILPDDGAVFPLFLKQQSDVLCTRTSHHILGQQATRTPNQESLTPTISPEKPSYQLGNIPKKSSFIDISPVSNENLSERAKEVLKRLARICPKVDKSTHSIVSKKVQNSLVELDVNTNIQTSAASTNHITLTQPQMKKVSIRTEEVLSKSQDQFPLKAVCTPSQAQAWGSVVILGAVTGHQNQNQMLTLGPMAVTTQQQKMGPGVFLEKTAVQSQQELGQFMRVATVPVPTHQGLSQMTSVAAEPTLLQQGLGQVITVATDTPTIQQQGLNGMISIAAVPSQTEKKGLSQIISVTNESPATQLQGLNGMISVATVPTQPKQQKLGPLLTIRTLNTSNQQENSVKSLNSVHGQTHRQIVMGHAIALGAQTQEQRIGQIMPATASIKCQQQQLPTTNQGSGRLISIAPKPAQPQEVKVLGQLGSAENDLPTSQQQGLNQIMSIPTVPAQANEKGLVSVMSVGAMSVPTSHQVISPINSVQTDPRQTLHHAMPVETVTISAPLQAFGSILAKTPLTPVTNATATVPASGPVKASTSASGPLQAPTWTSSAPSVAPHLMRVEATKQEHGQAPAQVQTLTPVRVQALNPTAASRPPLLPKVVQQIAPTPMQDPTQAQAPVQTSVSMEAVTKSPLLVKALSSAFKGIVEPVRTATTNSTPASVQVSPPTCVQRSVPAASSISQEDLNLRLPVKMYKIYTKNEDTKAPGPWRM</sequence>
<proteinExistence type="predicted"/>
<name>A0AAN9Z6X5_9ORTH</name>
<dbReference type="EMBL" id="JAZDUA010000137">
    <property type="protein sequence ID" value="KAK7866776.1"/>
    <property type="molecule type" value="Genomic_DNA"/>
</dbReference>
<evidence type="ECO:0000313" key="3">
    <source>
        <dbReference type="Proteomes" id="UP001378592"/>
    </source>
</evidence>
<reference evidence="2 3" key="1">
    <citation type="submission" date="2024-03" db="EMBL/GenBank/DDBJ databases">
        <title>The genome assembly and annotation of the cricket Gryllus longicercus Weissman &amp; Gray.</title>
        <authorList>
            <person name="Szrajer S."/>
            <person name="Gray D."/>
            <person name="Ylla G."/>
        </authorList>
    </citation>
    <scope>NUCLEOTIDE SEQUENCE [LARGE SCALE GENOMIC DNA]</scope>
    <source>
        <strain evidence="2">DAG 2021-001</strain>
        <tissue evidence="2">Whole body minus gut</tissue>
    </source>
</reference>
<dbReference type="AlphaFoldDB" id="A0AAN9Z6X5"/>
<accession>A0AAN9Z6X5</accession>
<organism evidence="2 3">
    <name type="scientific">Gryllus longicercus</name>
    <dbReference type="NCBI Taxonomy" id="2509291"/>
    <lineage>
        <taxon>Eukaryota</taxon>
        <taxon>Metazoa</taxon>
        <taxon>Ecdysozoa</taxon>
        <taxon>Arthropoda</taxon>
        <taxon>Hexapoda</taxon>
        <taxon>Insecta</taxon>
        <taxon>Pterygota</taxon>
        <taxon>Neoptera</taxon>
        <taxon>Polyneoptera</taxon>
        <taxon>Orthoptera</taxon>
        <taxon>Ensifera</taxon>
        <taxon>Gryllidea</taxon>
        <taxon>Grylloidea</taxon>
        <taxon>Gryllidae</taxon>
        <taxon>Gryllinae</taxon>
        <taxon>Gryllus</taxon>
    </lineage>
</organism>
<comment type="caution">
    <text evidence="2">The sequence shown here is derived from an EMBL/GenBank/DDBJ whole genome shotgun (WGS) entry which is preliminary data.</text>
</comment>
<protein>
    <submittedName>
        <fullName evidence="2">Uncharacterized protein</fullName>
    </submittedName>
</protein>
<evidence type="ECO:0000256" key="1">
    <source>
        <dbReference type="SAM" id="MobiDB-lite"/>
    </source>
</evidence>
<dbReference type="Proteomes" id="UP001378592">
    <property type="component" value="Unassembled WGS sequence"/>
</dbReference>
<keyword evidence="3" id="KW-1185">Reference proteome</keyword>
<feature type="compositionally biased region" description="Polar residues" evidence="1">
    <location>
        <begin position="654"/>
        <end position="671"/>
    </location>
</feature>
<feature type="region of interest" description="Disordered" evidence="1">
    <location>
        <begin position="648"/>
        <end position="671"/>
    </location>
</feature>
<evidence type="ECO:0000313" key="2">
    <source>
        <dbReference type="EMBL" id="KAK7866776.1"/>
    </source>
</evidence>
<gene>
    <name evidence="2" type="ORF">R5R35_008761</name>
</gene>